<dbReference type="PANTHER" id="PTHR42912:SF93">
    <property type="entry name" value="N6-ADENOSINE-METHYLTRANSFERASE TMT1A"/>
    <property type="match status" value="1"/>
</dbReference>
<dbReference type="SUPFAM" id="SSF53335">
    <property type="entry name" value="S-adenosyl-L-methionine-dependent methyltransferases"/>
    <property type="match status" value="1"/>
</dbReference>
<feature type="compositionally biased region" description="Polar residues" evidence="1">
    <location>
        <begin position="1"/>
        <end position="14"/>
    </location>
</feature>
<dbReference type="Gene3D" id="3.40.50.150">
    <property type="entry name" value="Vaccinia Virus protein VP39"/>
    <property type="match status" value="1"/>
</dbReference>
<dbReference type="EC" id="2.1.1.-" evidence="3"/>
<feature type="region of interest" description="Disordered" evidence="1">
    <location>
        <begin position="1"/>
        <end position="24"/>
    </location>
</feature>
<dbReference type="GO" id="GO:0008757">
    <property type="term" value="F:S-adenosylmethionine-dependent methyltransferase activity"/>
    <property type="evidence" value="ECO:0007669"/>
    <property type="project" value="InterPro"/>
</dbReference>
<dbReference type="AlphaFoldDB" id="A0A517STZ7"/>
<dbReference type="EMBL" id="CP036272">
    <property type="protein sequence ID" value="QDT59594.1"/>
    <property type="molecule type" value="Genomic_DNA"/>
</dbReference>
<evidence type="ECO:0000313" key="4">
    <source>
        <dbReference type="Proteomes" id="UP000315003"/>
    </source>
</evidence>
<organism evidence="3 4">
    <name type="scientific">Stieleria bergensis</name>
    <dbReference type="NCBI Taxonomy" id="2528025"/>
    <lineage>
        <taxon>Bacteria</taxon>
        <taxon>Pseudomonadati</taxon>
        <taxon>Planctomycetota</taxon>
        <taxon>Planctomycetia</taxon>
        <taxon>Pirellulales</taxon>
        <taxon>Pirellulaceae</taxon>
        <taxon>Stieleria</taxon>
    </lineage>
</organism>
<dbReference type="RefSeq" id="WP_145271573.1">
    <property type="nucleotide sequence ID" value="NZ_CP036272.1"/>
</dbReference>
<evidence type="ECO:0000256" key="1">
    <source>
        <dbReference type="SAM" id="MobiDB-lite"/>
    </source>
</evidence>
<dbReference type="InterPro" id="IPR013216">
    <property type="entry name" value="Methyltransf_11"/>
</dbReference>
<keyword evidence="3" id="KW-0808">Transferase</keyword>
<sequence length="230" mass="25609">MTKTTQEKIGSTSDVAAGSEGRDSPRFPHAAKLYHNLVPAYKALWPAVAGKNIRSVVRNDIPWKPAEEVLEVGVGTGLSLNHYPDFIKLTGIDLSESMLSEAQDKIDRQGWDHINVQPMNAESLTFEDNSFDIVTSFHTVSVVSNADKMMSEIVRVCRPGGQVYIINHFRSGNPLISRVVDSAGHVTRHLGWRTDVEFDELMSKLPLRIDAKYKPNPFSFFTIIHATCEG</sequence>
<protein>
    <submittedName>
        <fullName evidence="3">Putative methyltransferase YcgJ</fullName>
        <ecNumber evidence="3">2.1.1.-</ecNumber>
    </submittedName>
</protein>
<dbReference type="CDD" id="cd02440">
    <property type="entry name" value="AdoMet_MTases"/>
    <property type="match status" value="1"/>
</dbReference>
<dbReference type="InterPro" id="IPR029063">
    <property type="entry name" value="SAM-dependent_MTases_sf"/>
</dbReference>
<accession>A0A517STZ7</accession>
<proteinExistence type="predicted"/>
<feature type="domain" description="Methyltransferase type 11" evidence="2">
    <location>
        <begin position="70"/>
        <end position="165"/>
    </location>
</feature>
<evidence type="ECO:0000259" key="2">
    <source>
        <dbReference type="Pfam" id="PF08241"/>
    </source>
</evidence>
<keyword evidence="4" id="KW-1185">Reference proteome</keyword>
<reference evidence="3 4" key="1">
    <citation type="submission" date="2019-02" db="EMBL/GenBank/DDBJ databases">
        <title>Deep-cultivation of Planctomycetes and their phenomic and genomic characterization uncovers novel biology.</title>
        <authorList>
            <person name="Wiegand S."/>
            <person name="Jogler M."/>
            <person name="Boedeker C."/>
            <person name="Pinto D."/>
            <person name="Vollmers J."/>
            <person name="Rivas-Marin E."/>
            <person name="Kohn T."/>
            <person name="Peeters S.H."/>
            <person name="Heuer A."/>
            <person name="Rast P."/>
            <person name="Oberbeckmann S."/>
            <person name="Bunk B."/>
            <person name="Jeske O."/>
            <person name="Meyerdierks A."/>
            <person name="Storesund J.E."/>
            <person name="Kallscheuer N."/>
            <person name="Luecker S."/>
            <person name="Lage O.M."/>
            <person name="Pohl T."/>
            <person name="Merkel B.J."/>
            <person name="Hornburger P."/>
            <person name="Mueller R.-W."/>
            <person name="Bruemmer F."/>
            <person name="Labrenz M."/>
            <person name="Spormann A.M."/>
            <person name="Op den Camp H."/>
            <person name="Overmann J."/>
            <person name="Amann R."/>
            <person name="Jetten M.S.M."/>
            <person name="Mascher T."/>
            <person name="Medema M.H."/>
            <person name="Devos D.P."/>
            <person name="Kaster A.-K."/>
            <person name="Ovreas L."/>
            <person name="Rohde M."/>
            <person name="Galperin M.Y."/>
            <person name="Jogler C."/>
        </authorList>
    </citation>
    <scope>NUCLEOTIDE SEQUENCE [LARGE SCALE GENOMIC DNA]</scope>
    <source>
        <strain evidence="3 4">SV_7m_r</strain>
    </source>
</reference>
<dbReference type="OrthoDB" id="9772751at2"/>
<keyword evidence="3" id="KW-0489">Methyltransferase</keyword>
<name>A0A517STZ7_9BACT</name>
<gene>
    <name evidence="3" type="primary">ycgJ</name>
    <name evidence="3" type="ORF">SV7mr_21030</name>
</gene>
<dbReference type="Pfam" id="PF08241">
    <property type="entry name" value="Methyltransf_11"/>
    <property type="match status" value="1"/>
</dbReference>
<dbReference type="GO" id="GO:0032259">
    <property type="term" value="P:methylation"/>
    <property type="evidence" value="ECO:0007669"/>
    <property type="project" value="UniProtKB-KW"/>
</dbReference>
<evidence type="ECO:0000313" key="3">
    <source>
        <dbReference type="EMBL" id="QDT59594.1"/>
    </source>
</evidence>
<dbReference type="PANTHER" id="PTHR42912">
    <property type="entry name" value="METHYLTRANSFERASE"/>
    <property type="match status" value="1"/>
</dbReference>
<dbReference type="InterPro" id="IPR050508">
    <property type="entry name" value="Methyltransf_Superfamily"/>
</dbReference>
<dbReference type="Proteomes" id="UP000315003">
    <property type="component" value="Chromosome"/>
</dbReference>